<name>A0A316Z112_9BASI</name>
<keyword evidence="5" id="KW-0378">Hydrolase</keyword>
<keyword evidence="6" id="KW-0442">Lipid degradation</keyword>
<comment type="subcellular location">
    <subcellularLocation>
        <location evidence="2">Secreted</location>
    </subcellularLocation>
</comment>
<proteinExistence type="predicted"/>
<evidence type="ECO:0000256" key="3">
    <source>
        <dbReference type="ARBA" id="ARBA00013279"/>
    </source>
</evidence>
<organism evidence="9 10">
    <name type="scientific">Tilletiopsis washingtonensis</name>
    <dbReference type="NCBI Taxonomy" id="58919"/>
    <lineage>
        <taxon>Eukaryota</taxon>
        <taxon>Fungi</taxon>
        <taxon>Dikarya</taxon>
        <taxon>Basidiomycota</taxon>
        <taxon>Ustilaginomycotina</taxon>
        <taxon>Exobasidiomycetes</taxon>
        <taxon>Entylomatales</taxon>
        <taxon>Entylomatales incertae sedis</taxon>
        <taxon>Tilletiopsis</taxon>
    </lineage>
</organism>
<dbReference type="GeneID" id="37266678"/>
<dbReference type="GO" id="GO:0004806">
    <property type="term" value="F:triacylglycerol lipase activity"/>
    <property type="evidence" value="ECO:0007669"/>
    <property type="project" value="UniProtKB-EC"/>
</dbReference>
<evidence type="ECO:0000256" key="6">
    <source>
        <dbReference type="ARBA" id="ARBA00022963"/>
    </source>
</evidence>
<dbReference type="PANTHER" id="PTHR34853">
    <property type="match status" value="1"/>
</dbReference>
<evidence type="ECO:0000313" key="10">
    <source>
        <dbReference type="Proteomes" id="UP000245946"/>
    </source>
</evidence>
<dbReference type="Gene3D" id="1.10.260.130">
    <property type="match status" value="1"/>
</dbReference>
<sequence length="472" mass="50074">MRFSSLPPSSLLAALFLASSAIATPLPEVPERFPHAILARAPVPPQEDPFYAKPSDDQFARRPAGAIIRQRSATPGQFTILPQNLASAEQVIYKTIDLQGNPEVNALTVFMPKKTDLNADGLPKTLVYQVAEDSPNSNCAPSIQLQKGGSGNLVIQLESIFINAALAKNWIVVVPDYQGPRSGFTAGKLAGTGVLDAARATLRVSSIVEPSRAGRLPLALMGYSGGALASGWALQQQKEYAPELSSNLVAAALGGLPVNVEDILLKLNGGPMAGLVVSGLAGQYNVRPELQEFFTDHLNADGFSRLREANGTCLPQIILANGGVDFVSKLDMTQEELLREPVVRKTLDESFLGVGAGVLPIPVYAYHATNDDVVGTEFADKYYADQISRGATITYDREIVSEHLLAFVTGFGSAIQYLEARFAGVAAPPSSTQTRLLNLLQPTAIAQLGPTVLAQIQALLGIPSGSLFSSNA</sequence>
<feature type="chain" id="PRO_5016289118" description="triacylglycerol lipase" evidence="8">
    <location>
        <begin position="24"/>
        <end position="472"/>
    </location>
</feature>
<keyword evidence="10" id="KW-1185">Reference proteome</keyword>
<dbReference type="GO" id="GO:0016042">
    <property type="term" value="P:lipid catabolic process"/>
    <property type="evidence" value="ECO:0007669"/>
    <property type="project" value="UniProtKB-KW"/>
</dbReference>
<dbReference type="InterPro" id="IPR029058">
    <property type="entry name" value="AB_hydrolase_fold"/>
</dbReference>
<protein>
    <recommendedName>
        <fullName evidence="3">triacylglycerol lipase</fullName>
        <ecNumber evidence="3">3.1.1.3</ecNumber>
    </recommendedName>
</protein>
<evidence type="ECO:0000256" key="1">
    <source>
        <dbReference type="ARBA" id="ARBA00001024"/>
    </source>
</evidence>
<accession>A0A316Z112</accession>
<evidence type="ECO:0000256" key="7">
    <source>
        <dbReference type="ARBA" id="ARBA00023098"/>
    </source>
</evidence>
<gene>
    <name evidence="9" type="ORF">FA09DRAFT_141258</name>
</gene>
<keyword evidence="8" id="KW-0732">Signal</keyword>
<dbReference type="OrthoDB" id="2373480at2759"/>
<evidence type="ECO:0000256" key="2">
    <source>
        <dbReference type="ARBA" id="ARBA00004613"/>
    </source>
</evidence>
<comment type="catalytic activity">
    <reaction evidence="1">
        <text>a triacylglycerol + H2O = a diacylglycerol + a fatty acid + H(+)</text>
        <dbReference type="Rhea" id="RHEA:12044"/>
        <dbReference type="ChEBI" id="CHEBI:15377"/>
        <dbReference type="ChEBI" id="CHEBI:15378"/>
        <dbReference type="ChEBI" id="CHEBI:17855"/>
        <dbReference type="ChEBI" id="CHEBI:18035"/>
        <dbReference type="ChEBI" id="CHEBI:28868"/>
        <dbReference type="EC" id="3.1.1.3"/>
    </reaction>
</comment>
<dbReference type="SUPFAM" id="SSF53474">
    <property type="entry name" value="alpha/beta-Hydrolases"/>
    <property type="match status" value="1"/>
</dbReference>
<feature type="signal peptide" evidence="8">
    <location>
        <begin position="1"/>
        <end position="23"/>
    </location>
</feature>
<dbReference type="Pfam" id="PF03583">
    <property type="entry name" value="LIP"/>
    <property type="match status" value="1"/>
</dbReference>
<dbReference type="Gene3D" id="3.40.50.1820">
    <property type="entry name" value="alpha/beta hydrolase"/>
    <property type="match status" value="1"/>
</dbReference>
<evidence type="ECO:0000256" key="5">
    <source>
        <dbReference type="ARBA" id="ARBA00022801"/>
    </source>
</evidence>
<dbReference type="EMBL" id="KZ819304">
    <property type="protein sequence ID" value="PWN95467.1"/>
    <property type="molecule type" value="Genomic_DNA"/>
</dbReference>
<reference evidence="9 10" key="1">
    <citation type="journal article" date="2018" name="Mol. Biol. Evol.">
        <title>Broad Genomic Sampling Reveals a Smut Pathogenic Ancestry of the Fungal Clade Ustilaginomycotina.</title>
        <authorList>
            <person name="Kijpornyongpan T."/>
            <person name="Mondo S.J."/>
            <person name="Barry K."/>
            <person name="Sandor L."/>
            <person name="Lee J."/>
            <person name="Lipzen A."/>
            <person name="Pangilinan J."/>
            <person name="LaButti K."/>
            <person name="Hainaut M."/>
            <person name="Henrissat B."/>
            <person name="Grigoriev I.V."/>
            <person name="Spatafora J.W."/>
            <person name="Aime M.C."/>
        </authorList>
    </citation>
    <scope>NUCLEOTIDE SEQUENCE [LARGE SCALE GENOMIC DNA]</scope>
    <source>
        <strain evidence="9 10">MCA 4186</strain>
    </source>
</reference>
<dbReference type="InterPro" id="IPR005152">
    <property type="entry name" value="Lipase_secreted"/>
</dbReference>
<dbReference type="GO" id="GO:0005576">
    <property type="term" value="C:extracellular region"/>
    <property type="evidence" value="ECO:0007669"/>
    <property type="project" value="UniProtKB-SubCell"/>
</dbReference>
<keyword evidence="7" id="KW-0443">Lipid metabolism</keyword>
<dbReference type="Proteomes" id="UP000245946">
    <property type="component" value="Unassembled WGS sequence"/>
</dbReference>
<keyword evidence="4" id="KW-0964">Secreted</keyword>
<dbReference type="PANTHER" id="PTHR34853:SF1">
    <property type="entry name" value="LIPASE 5"/>
    <property type="match status" value="1"/>
</dbReference>
<evidence type="ECO:0000256" key="8">
    <source>
        <dbReference type="SAM" id="SignalP"/>
    </source>
</evidence>
<evidence type="ECO:0000256" key="4">
    <source>
        <dbReference type="ARBA" id="ARBA00022525"/>
    </source>
</evidence>
<evidence type="ECO:0000313" key="9">
    <source>
        <dbReference type="EMBL" id="PWN95467.1"/>
    </source>
</evidence>
<dbReference type="PIRSF" id="PIRSF029171">
    <property type="entry name" value="Esterase_LipA"/>
    <property type="match status" value="1"/>
</dbReference>
<dbReference type="AlphaFoldDB" id="A0A316Z112"/>
<dbReference type="EC" id="3.1.1.3" evidence="3"/>
<dbReference type="RefSeq" id="XP_025595746.1">
    <property type="nucleotide sequence ID" value="XM_025739132.1"/>
</dbReference>